<gene>
    <name evidence="5" type="ORF">EZV62_008386</name>
</gene>
<evidence type="ECO:0000259" key="4">
    <source>
        <dbReference type="PROSITE" id="PS50927"/>
    </source>
</evidence>
<dbReference type="PROSITE" id="PS50927">
    <property type="entry name" value="BULB_LECTIN"/>
    <property type="match status" value="1"/>
</dbReference>
<keyword evidence="1" id="KW-0732">Signal</keyword>
<accession>A0A5C7ID82</accession>
<evidence type="ECO:0000313" key="5">
    <source>
        <dbReference type="EMBL" id="TXG67111.1"/>
    </source>
</evidence>
<sequence>MHISSNLIKARNLFSVNRTFDEACSTRFSIVVDGATNIISQGQNITPSESIVSAEKTVVWAANRDFPVKGTSAVLTINHEGNLVIIDGRITYRVSENSLSQNTSALLLDSGNLIVRNEKFDRLWQSFDYPSNTFLPGMKLGYNLRTGKVWSLTSWKNAEDPSLGTAELKMDPKQPNEYFLMSGSQMDTCPYGAG</sequence>
<reference evidence="6" key="1">
    <citation type="journal article" date="2019" name="Gigascience">
        <title>De novo genome assembly of the endangered Acer yangbiense, a plant species with extremely small populations endemic to Yunnan Province, China.</title>
        <authorList>
            <person name="Yang J."/>
            <person name="Wariss H.M."/>
            <person name="Tao L."/>
            <person name="Zhang R."/>
            <person name="Yun Q."/>
            <person name="Hollingsworth P."/>
            <person name="Dao Z."/>
            <person name="Luo G."/>
            <person name="Guo H."/>
            <person name="Ma Y."/>
            <person name="Sun W."/>
        </authorList>
    </citation>
    <scope>NUCLEOTIDE SEQUENCE [LARGE SCALE GENOMIC DNA]</scope>
    <source>
        <strain evidence="6">cv. Malutang</strain>
    </source>
</reference>
<organism evidence="5 6">
    <name type="scientific">Acer yangbiense</name>
    <dbReference type="NCBI Taxonomy" id="1000413"/>
    <lineage>
        <taxon>Eukaryota</taxon>
        <taxon>Viridiplantae</taxon>
        <taxon>Streptophyta</taxon>
        <taxon>Embryophyta</taxon>
        <taxon>Tracheophyta</taxon>
        <taxon>Spermatophyta</taxon>
        <taxon>Magnoliopsida</taxon>
        <taxon>eudicotyledons</taxon>
        <taxon>Gunneridae</taxon>
        <taxon>Pentapetalae</taxon>
        <taxon>rosids</taxon>
        <taxon>malvids</taxon>
        <taxon>Sapindales</taxon>
        <taxon>Sapindaceae</taxon>
        <taxon>Hippocastanoideae</taxon>
        <taxon>Acereae</taxon>
        <taxon>Acer</taxon>
    </lineage>
</organism>
<dbReference type="SUPFAM" id="SSF51110">
    <property type="entry name" value="alpha-D-mannose-specific plant lectins"/>
    <property type="match status" value="1"/>
</dbReference>
<evidence type="ECO:0000256" key="1">
    <source>
        <dbReference type="ARBA" id="ARBA00022729"/>
    </source>
</evidence>
<keyword evidence="2" id="KW-1015">Disulfide bond</keyword>
<protein>
    <recommendedName>
        <fullName evidence="4">Bulb-type lectin domain-containing protein</fullName>
    </recommendedName>
</protein>
<dbReference type="EMBL" id="VAHF01000003">
    <property type="protein sequence ID" value="TXG67111.1"/>
    <property type="molecule type" value="Genomic_DNA"/>
</dbReference>
<dbReference type="Pfam" id="PF01453">
    <property type="entry name" value="B_lectin"/>
    <property type="match status" value="1"/>
</dbReference>
<proteinExistence type="predicted"/>
<evidence type="ECO:0000256" key="3">
    <source>
        <dbReference type="ARBA" id="ARBA00023180"/>
    </source>
</evidence>
<dbReference type="SMART" id="SM00108">
    <property type="entry name" value="B_lectin"/>
    <property type="match status" value="1"/>
</dbReference>
<dbReference type="AlphaFoldDB" id="A0A5C7ID82"/>
<dbReference type="InterPro" id="IPR036426">
    <property type="entry name" value="Bulb-type_lectin_dom_sf"/>
</dbReference>
<keyword evidence="3" id="KW-0325">Glycoprotein</keyword>
<name>A0A5C7ID82_9ROSI</name>
<dbReference type="OrthoDB" id="4062651at2759"/>
<evidence type="ECO:0000313" key="6">
    <source>
        <dbReference type="Proteomes" id="UP000323000"/>
    </source>
</evidence>
<dbReference type="CDD" id="cd00028">
    <property type="entry name" value="B_lectin"/>
    <property type="match status" value="1"/>
</dbReference>
<feature type="domain" description="Bulb-type lectin" evidence="4">
    <location>
        <begin position="5"/>
        <end position="128"/>
    </location>
</feature>
<evidence type="ECO:0000256" key="2">
    <source>
        <dbReference type="ARBA" id="ARBA00023157"/>
    </source>
</evidence>
<comment type="caution">
    <text evidence="5">The sequence shown here is derived from an EMBL/GenBank/DDBJ whole genome shotgun (WGS) entry which is preliminary data.</text>
</comment>
<dbReference type="Proteomes" id="UP000323000">
    <property type="component" value="Chromosome 3"/>
</dbReference>
<dbReference type="PANTHER" id="PTHR32444">
    <property type="entry name" value="BULB-TYPE LECTIN DOMAIN-CONTAINING PROTEIN"/>
    <property type="match status" value="1"/>
</dbReference>
<keyword evidence="6" id="KW-1185">Reference proteome</keyword>
<dbReference type="Gene3D" id="2.90.10.10">
    <property type="entry name" value="Bulb-type lectin domain"/>
    <property type="match status" value="1"/>
</dbReference>
<dbReference type="PANTHER" id="PTHR32444:SF235">
    <property type="entry name" value="OS01G0783900 PROTEIN"/>
    <property type="match status" value="1"/>
</dbReference>
<dbReference type="InterPro" id="IPR001480">
    <property type="entry name" value="Bulb-type_lectin_dom"/>
</dbReference>